<keyword evidence="12" id="KW-1185">Reference proteome</keyword>
<evidence type="ECO:0000256" key="7">
    <source>
        <dbReference type="ARBA" id="ARBA00023136"/>
    </source>
</evidence>
<name>A0A9N9YJS3_9HYPO</name>
<keyword evidence="7 9" id="KW-0472">Membrane</keyword>
<feature type="transmembrane region" description="Helical" evidence="9">
    <location>
        <begin position="405"/>
        <end position="423"/>
    </location>
</feature>
<organism evidence="11 12">
    <name type="scientific">Clonostachys rhizophaga</name>
    <dbReference type="NCBI Taxonomy" id="160324"/>
    <lineage>
        <taxon>Eukaryota</taxon>
        <taxon>Fungi</taxon>
        <taxon>Dikarya</taxon>
        <taxon>Ascomycota</taxon>
        <taxon>Pezizomycotina</taxon>
        <taxon>Sordariomycetes</taxon>
        <taxon>Hypocreomycetidae</taxon>
        <taxon>Hypocreales</taxon>
        <taxon>Bionectriaceae</taxon>
        <taxon>Clonostachys</taxon>
    </lineage>
</organism>
<dbReference type="Pfam" id="PF07690">
    <property type="entry name" value="MFS_1"/>
    <property type="match status" value="1"/>
</dbReference>
<feature type="domain" description="Major facilitator superfamily (MFS) profile" evidence="10">
    <location>
        <begin position="64"/>
        <end position="591"/>
    </location>
</feature>
<dbReference type="InterPro" id="IPR011701">
    <property type="entry name" value="MFS"/>
</dbReference>
<evidence type="ECO:0000256" key="8">
    <source>
        <dbReference type="SAM" id="MobiDB-lite"/>
    </source>
</evidence>
<dbReference type="PANTHER" id="PTHR23501:SF87">
    <property type="entry name" value="SIDEROPHORE IRON TRANSPORTER 2"/>
    <property type="match status" value="1"/>
</dbReference>
<proteinExistence type="inferred from homology"/>
<dbReference type="PROSITE" id="PS50850">
    <property type="entry name" value="MFS"/>
    <property type="match status" value="1"/>
</dbReference>
<feature type="region of interest" description="Disordered" evidence="8">
    <location>
        <begin position="1"/>
        <end position="40"/>
    </location>
</feature>
<keyword evidence="4 9" id="KW-0812">Transmembrane</keyword>
<feature type="transmembrane region" description="Helical" evidence="9">
    <location>
        <begin position="362"/>
        <end position="385"/>
    </location>
</feature>
<sequence>MGTEKNAPAGMDDEKHISSQEAKGLEEHSEVAPDNASGDGSLQDGVKAIEAISQAWTRTALVVAYFSIFLMAFVTSLEGQVINSLLIFVTSSFQNHSMVSTINVVQGVINAVVKPPMAKVADVFGRTEAFCVSIALYTLGYIVMASSQNVSNYAAAQIFYSAGSTGLMILQQVFIADTTDLSWRALMSTLPDLPFLVTTWIGSIIGGGIMSSSGSWQWAYGMWAIILPVAFLPLLFSLVMNTRRAKQLGIAPERRTLQGSVPRILANLWRDLDMGGIILLSASFALILIPCTVAGTLPDGWQNREVIAMITIGAILLVIYPCWEISTRFGRKHGVKGTLAKVLEYTAPYPLTPLHLLKSRTFTAGCILITFYFVAFYLSVFPYFYSYLMVVRNLDMKSATYITQIFSFSSTVSSIIISVIIKLTKRYKWFVVIGSSLYTLGLGLMMKYRTETSSLSAIIGCQVLIGFGGGMLNVPTQLGVQASAGHQNVATATAMFLTVISIGSAIGSAISGAIWGKNIPAKLTEYLPEAAKVNATVIYGDITAALSYEVGTPERIAISRSYQETMTTLLTIAVCMCAPIFLCSLFMTDYKLDEMEQGVKGLVIGGEIGEDGKKKDPPASPSSCLCGLLMTDYKLDKMKQGVKGRVVGGVVGRNGKK</sequence>
<feature type="transmembrane region" description="Helical" evidence="9">
    <location>
        <begin position="430"/>
        <end position="448"/>
    </location>
</feature>
<dbReference type="GO" id="GO:0015343">
    <property type="term" value="F:siderophore-iron transmembrane transporter activity"/>
    <property type="evidence" value="ECO:0007669"/>
    <property type="project" value="TreeGrafter"/>
</dbReference>
<comment type="similarity">
    <text evidence="2">Belongs to the major facilitator superfamily.</text>
</comment>
<evidence type="ECO:0000256" key="9">
    <source>
        <dbReference type="SAM" id="Phobius"/>
    </source>
</evidence>
<evidence type="ECO:0000313" key="12">
    <source>
        <dbReference type="Proteomes" id="UP000696573"/>
    </source>
</evidence>
<dbReference type="Gene3D" id="1.20.1250.20">
    <property type="entry name" value="MFS general substrate transporter like domains"/>
    <property type="match status" value="2"/>
</dbReference>
<keyword evidence="6" id="KW-0406">Ion transport</keyword>
<evidence type="ECO:0000256" key="5">
    <source>
        <dbReference type="ARBA" id="ARBA00022989"/>
    </source>
</evidence>
<evidence type="ECO:0000256" key="1">
    <source>
        <dbReference type="ARBA" id="ARBA00004141"/>
    </source>
</evidence>
<evidence type="ECO:0000259" key="10">
    <source>
        <dbReference type="PROSITE" id="PS50850"/>
    </source>
</evidence>
<protein>
    <recommendedName>
        <fullName evidence="10">Major facilitator superfamily (MFS) profile domain-containing protein</fullName>
    </recommendedName>
</protein>
<evidence type="ECO:0000256" key="6">
    <source>
        <dbReference type="ARBA" id="ARBA00023065"/>
    </source>
</evidence>
<feature type="transmembrane region" description="Helical" evidence="9">
    <location>
        <begin position="307"/>
        <end position="323"/>
    </location>
</feature>
<dbReference type="SUPFAM" id="SSF103473">
    <property type="entry name" value="MFS general substrate transporter"/>
    <property type="match status" value="1"/>
</dbReference>
<comment type="subcellular location">
    <subcellularLocation>
        <location evidence="1">Membrane</location>
        <topology evidence="1">Multi-pass membrane protein</topology>
    </subcellularLocation>
</comment>
<evidence type="ECO:0000256" key="3">
    <source>
        <dbReference type="ARBA" id="ARBA00022448"/>
    </source>
</evidence>
<feature type="transmembrane region" description="Helical" evidence="9">
    <location>
        <begin position="63"/>
        <end position="89"/>
    </location>
</feature>
<dbReference type="FunFam" id="1.20.1250.20:FF:000197">
    <property type="entry name" value="Siderophore iron transporter 1"/>
    <property type="match status" value="1"/>
</dbReference>
<dbReference type="AlphaFoldDB" id="A0A9N9YJS3"/>
<dbReference type="InterPro" id="IPR020846">
    <property type="entry name" value="MFS_dom"/>
</dbReference>
<feature type="transmembrane region" description="Helical" evidence="9">
    <location>
        <begin position="454"/>
        <end position="474"/>
    </location>
</feature>
<feature type="transmembrane region" description="Helical" evidence="9">
    <location>
        <begin position="494"/>
        <end position="515"/>
    </location>
</feature>
<feature type="compositionally biased region" description="Basic and acidic residues" evidence="8">
    <location>
        <begin position="12"/>
        <end position="31"/>
    </location>
</feature>
<dbReference type="OrthoDB" id="4088837at2759"/>
<accession>A0A9N9YJS3</accession>
<keyword evidence="5 9" id="KW-1133">Transmembrane helix</keyword>
<feature type="transmembrane region" description="Helical" evidence="9">
    <location>
        <begin position="569"/>
        <end position="587"/>
    </location>
</feature>
<evidence type="ECO:0000256" key="4">
    <source>
        <dbReference type="ARBA" id="ARBA00022692"/>
    </source>
</evidence>
<dbReference type="InterPro" id="IPR036259">
    <property type="entry name" value="MFS_trans_sf"/>
</dbReference>
<evidence type="ECO:0000256" key="2">
    <source>
        <dbReference type="ARBA" id="ARBA00008335"/>
    </source>
</evidence>
<dbReference type="Proteomes" id="UP000696573">
    <property type="component" value="Unassembled WGS sequence"/>
</dbReference>
<dbReference type="PANTHER" id="PTHR23501">
    <property type="entry name" value="MAJOR FACILITATOR SUPERFAMILY"/>
    <property type="match status" value="1"/>
</dbReference>
<feature type="transmembrane region" description="Helical" evidence="9">
    <location>
        <begin position="218"/>
        <end position="239"/>
    </location>
</feature>
<comment type="caution">
    <text evidence="11">The sequence shown here is derived from an EMBL/GenBank/DDBJ whole genome shotgun (WGS) entry which is preliminary data.</text>
</comment>
<dbReference type="EMBL" id="CABFNQ020000653">
    <property type="protein sequence ID" value="CAH0021309.1"/>
    <property type="molecule type" value="Genomic_DNA"/>
</dbReference>
<feature type="transmembrane region" description="Helical" evidence="9">
    <location>
        <begin position="277"/>
        <end position="295"/>
    </location>
</feature>
<gene>
    <name evidence="11" type="ORF">CRHIZ90672A_00011149</name>
</gene>
<evidence type="ECO:0000313" key="11">
    <source>
        <dbReference type="EMBL" id="CAH0021309.1"/>
    </source>
</evidence>
<reference evidence="11" key="1">
    <citation type="submission" date="2021-10" db="EMBL/GenBank/DDBJ databases">
        <authorList>
            <person name="Piombo E."/>
        </authorList>
    </citation>
    <scope>NUCLEOTIDE SEQUENCE</scope>
</reference>
<dbReference type="GO" id="GO:0005886">
    <property type="term" value="C:plasma membrane"/>
    <property type="evidence" value="ECO:0007669"/>
    <property type="project" value="TreeGrafter"/>
</dbReference>
<keyword evidence="3" id="KW-0813">Transport</keyword>